<dbReference type="InterPro" id="IPR036061">
    <property type="entry name" value="CheW-like_dom_sf"/>
</dbReference>
<accession>A0A3S2UWJ2</accession>
<sequence length="165" mass="17716">MSNDLVVSSQSAGLGQSSTVASKQFLTFRIGAEEYGIDILKVQEIRSYEAPTRIAHAPHFVKGVVNLRGVIVPIMDMRLRLGTDAQYNAFTVTIVLNVGNRVLGMVVDSVSDVLELPVDQIKPAPEMGAAIDSRHVTGLGKVGERILILLDIEGMVASPEFGLAD</sequence>
<keyword evidence="6" id="KW-1185">Reference proteome</keyword>
<dbReference type="Pfam" id="PF01584">
    <property type="entry name" value="CheW"/>
    <property type="match status" value="1"/>
</dbReference>
<dbReference type="RefSeq" id="WP_127684209.1">
    <property type="nucleotide sequence ID" value="NZ_SACM01000006.1"/>
</dbReference>
<evidence type="ECO:0000259" key="4">
    <source>
        <dbReference type="PROSITE" id="PS50851"/>
    </source>
</evidence>
<dbReference type="InterPro" id="IPR002545">
    <property type="entry name" value="CheW-lke_dom"/>
</dbReference>
<name>A0A3S2UWJ2_9BURK</name>
<dbReference type="InterPro" id="IPR039315">
    <property type="entry name" value="CheW"/>
</dbReference>
<comment type="caution">
    <text evidence="5">The sequence shown here is derived from an EMBL/GenBank/DDBJ whole genome shotgun (WGS) entry which is preliminary data.</text>
</comment>
<dbReference type="OrthoDB" id="9790406at2"/>
<reference evidence="5 6" key="1">
    <citation type="submission" date="2019-01" db="EMBL/GenBank/DDBJ databases">
        <authorList>
            <person name="Chen W.-M."/>
        </authorList>
    </citation>
    <scope>NUCLEOTIDE SEQUENCE [LARGE SCALE GENOMIC DNA]</scope>
    <source>
        <strain evidence="5 6">CCP-18</strain>
    </source>
</reference>
<evidence type="ECO:0000313" key="5">
    <source>
        <dbReference type="EMBL" id="RVT82401.1"/>
    </source>
</evidence>
<dbReference type="SUPFAM" id="SSF50341">
    <property type="entry name" value="CheW-like"/>
    <property type="match status" value="1"/>
</dbReference>
<organism evidence="5 6">
    <name type="scientific">Inhella crocodyli</name>
    <dbReference type="NCBI Taxonomy" id="2499851"/>
    <lineage>
        <taxon>Bacteria</taxon>
        <taxon>Pseudomonadati</taxon>
        <taxon>Pseudomonadota</taxon>
        <taxon>Betaproteobacteria</taxon>
        <taxon>Burkholderiales</taxon>
        <taxon>Sphaerotilaceae</taxon>
        <taxon>Inhella</taxon>
    </lineage>
</organism>
<evidence type="ECO:0000313" key="6">
    <source>
        <dbReference type="Proteomes" id="UP000288587"/>
    </source>
</evidence>
<comment type="subcellular location">
    <subcellularLocation>
        <location evidence="1">Cytoplasm</location>
    </subcellularLocation>
</comment>
<dbReference type="PANTHER" id="PTHR22617:SF45">
    <property type="entry name" value="CHEMOTAXIS PROTEIN CHEW"/>
    <property type="match status" value="1"/>
</dbReference>
<dbReference type="GO" id="GO:0005829">
    <property type="term" value="C:cytosol"/>
    <property type="evidence" value="ECO:0007669"/>
    <property type="project" value="TreeGrafter"/>
</dbReference>
<dbReference type="Gene3D" id="2.30.30.40">
    <property type="entry name" value="SH3 Domains"/>
    <property type="match status" value="1"/>
</dbReference>
<dbReference type="GO" id="GO:0006935">
    <property type="term" value="P:chemotaxis"/>
    <property type="evidence" value="ECO:0007669"/>
    <property type="project" value="InterPro"/>
</dbReference>
<evidence type="ECO:0000256" key="2">
    <source>
        <dbReference type="ARBA" id="ARBA00021483"/>
    </source>
</evidence>
<gene>
    <name evidence="5" type="ORF">EOD73_16840</name>
</gene>
<dbReference type="PANTHER" id="PTHR22617">
    <property type="entry name" value="CHEMOTAXIS SENSOR HISTIDINE KINASE-RELATED"/>
    <property type="match status" value="1"/>
</dbReference>
<dbReference type="Proteomes" id="UP000288587">
    <property type="component" value="Unassembled WGS sequence"/>
</dbReference>
<evidence type="ECO:0000256" key="1">
    <source>
        <dbReference type="ARBA" id="ARBA00004496"/>
    </source>
</evidence>
<proteinExistence type="predicted"/>
<evidence type="ECO:0000256" key="3">
    <source>
        <dbReference type="ARBA" id="ARBA00022490"/>
    </source>
</evidence>
<dbReference type="GO" id="GO:0007165">
    <property type="term" value="P:signal transduction"/>
    <property type="evidence" value="ECO:0007669"/>
    <property type="project" value="InterPro"/>
</dbReference>
<protein>
    <recommendedName>
        <fullName evidence="2">Chemotaxis protein CheW</fullName>
    </recommendedName>
</protein>
<dbReference type="EMBL" id="SACM01000006">
    <property type="protein sequence ID" value="RVT82401.1"/>
    <property type="molecule type" value="Genomic_DNA"/>
</dbReference>
<dbReference type="AlphaFoldDB" id="A0A3S2UWJ2"/>
<keyword evidence="3" id="KW-0963">Cytoplasm</keyword>
<dbReference type="CDD" id="cd00732">
    <property type="entry name" value="CheW"/>
    <property type="match status" value="1"/>
</dbReference>
<feature type="domain" description="CheW-like" evidence="4">
    <location>
        <begin position="22"/>
        <end position="161"/>
    </location>
</feature>
<dbReference type="Gene3D" id="2.40.50.180">
    <property type="entry name" value="CheA-289, Domain 4"/>
    <property type="match status" value="1"/>
</dbReference>
<dbReference type="SMART" id="SM00260">
    <property type="entry name" value="CheW"/>
    <property type="match status" value="1"/>
</dbReference>
<dbReference type="PROSITE" id="PS50851">
    <property type="entry name" value="CHEW"/>
    <property type="match status" value="1"/>
</dbReference>